<evidence type="ECO:0000313" key="1">
    <source>
        <dbReference type="EMBL" id="AAT43766.1"/>
    </source>
</evidence>
<dbReference type="EMBL" id="AE017261">
    <property type="protein sequence ID" value="AAT43766.1"/>
    <property type="molecule type" value="Genomic_DNA"/>
</dbReference>
<gene>
    <name evidence="1" type="ordered locus">PTO1181</name>
</gene>
<dbReference type="InParanoid" id="Q6KZT6"/>
<dbReference type="InterPro" id="IPR036388">
    <property type="entry name" value="WH-like_DNA-bd_sf"/>
</dbReference>
<evidence type="ECO:0000313" key="2">
    <source>
        <dbReference type="Proteomes" id="UP000000438"/>
    </source>
</evidence>
<dbReference type="STRING" id="263820.PTO1181"/>
<accession>Q6KZT6</accession>
<dbReference type="HOGENOM" id="CLU_2140235_0_0_2"/>
<sequence>MKKYLFYEYNIISMLTDLEMDILKHLDKYGPDSPSIIWRRLLGHMADKEQVRFAFKHLKQEGYIRYYGNKVDRNSLTSSLKKTLKIKARKSNSSRSYYELTEKGYEVLRKNQ</sequence>
<organism evidence="1 2">
    <name type="scientific">Picrophilus torridus (strain ATCC 700027 / DSM 9790 / JCM 10055 / NBRC 100828 / KAW 2/3)</name>
    <dbReference type="NCBI Taxonomy" id="1122961"/>
    <lineage>
        <taxon>Archaea</taxon>
        <taxon>Methanobacteriati</taxon>
        <taxon>Thermoplasmatota</taxon>
        <taxon>Thermoplasmata</taxon>
        <taxon>Thermoplasmatales</taxon>
        <taxon>Picrophilaceae</taxon>
        <taxon>Picrophilus</taxon>
    </lineage>
</organism>
<reference evidence="1 2" key="1">
    <citation type="journal article" date="2004" name="Proc. Natl. Acad. Sci. U.S.A.">
        <title>Genome sequence of Picrophilus torridus and its implications for life around pH 0.</title>
        <authorList>
            <person name="Futterer O."/>
            <person name="Angelov A."/>
            <person name="Liesegang H."/>
            <person name="Gottschalk G."/>
            <person name="Schleper C."/>
            <person name="Schepers B."/>
            <person name="Dock C."/>
            <person name="Antranikian G."/>
            <person name="Liebl W."/>
        </authorList>
    </citation>
    <scope>NUCLEOTIDE SEQUENCE [LARGE SCALE GENOMIC DNA]</scope>
    <source>
        <strain evidence="2">ATCC 700027 / DSM 9790 / JCM 10055 / NBRC 100828</strain>
    </source>
</reference>
<name>Q6KZT6_PICTO</name>
<dbReference type="KEGG" id="pto:PTO1181"/>
<dbReference type="Proteomes" id="UP000000438">
    <property type="component" value="Chromosome"/>
</dbReference>
<dbReference type="SUPFAM" id="SSF46785">
    <property type="entry name" value="Winged helix' DNA-binding domain"/>
    <property type="match status" value="1"/>
</dbReference>
<dbReference type="Gene3D" id="1.10.10.10">
    <property type="entry name" value="Winged helix-like DNA-binding domain superfamily/Winged helix DNA-binding domain"/>
    <property type="match status" value="1"/>
</dbReference>
<dbReference type="eggNOG" id="arCOG05388">
    <property type="taxonomic scope" value="Archaea"/>
</dbReference>
<dbReference type="PaxDb" id="263820-PTO1181"/>
<dbReference type="InterPro" id="IPR036390">
    <property type="entry name" value="WH_DNA-bd_sf"/>
</dbReference>
<proteinExistence type="predicted"/>
<protein>
    <submittedName>
        <fullName evidence="1">Uncharacterized protein</fullName>
    </submittedName>
</protein>
<dbReference type="AlphaFoldDB" id="Q6KZT6"/>